<reference evidence="2 3" key="1">
    <citation type="journal article" date="2010" name="J. Bacteriol.">
        <title>Genome sequences of Pelagibaca bermudensis HTCC2601T and Maritimibacter alkaliphilus HTCC2654T, the type strains of two marine Roseobacter genera.</title>
        <authorList>
            <person name="Thrash J.C."/>
            <person name="Cho J.C."/>
            <person name="Ferriera S."/>
            <person name="Johnson J."/>
            <person name="Vergin K.L."/>
            <person name="Giovannoni S.J."/>
        </authorList>
    </citation>
    <scope>NUCLEOTIDE SEQUENCE [LARGE SCALE GENOMIC DNA]</scope>
    <source>
        <strain evidence="3">DSM 26914 / JCM 13377 / KCTC 12554 / HTCC2601</strain>
    </source>
</reference>
<protein>
    <submittedName>
        <fullName evidence="2">Uncharacterized protein</fullName>
    </submittedName>
</protein>
<comment type="caution">
    <text evidence="2">The sequence shown here is derived from an EMBL/GenBank/DDBJ whole genome shotgun (WGS) entry which is preliminary data.</text>
</comment>
<name>Q0FV33_SALBH</name>
<evidence type="ECO:0000313" key="2">
    <source>
        <dbReference type="EMBL" id="EAU47898.1"/>
    </source>
</evidence>
<accession>Q0FV33</accession>
<sequence>MPFEIELRVTGSRDAPVVGDTAPTGPRAAVRQTLPARA</sequence>
<proteinExistence type="predicted"/>
<keyword evidence="3" id="KW-1185">Reference proteome</keyword>
<dbReference type="HOGENOM" id="CLU_3331251_0_0_5"/>
<evidence type="ECO:0000256" key="1">
    <source>
        <dbReference type="SAM" id="MobiDB-lite"/>
    </source>
</evidence>
<dbReference type="Proteomes" id="UP000006230">
    <property type="component" value="Unassembled WGS sequence"/>
</dbReference>
<evidence type="ECO:0000313" key="3">
    <source>
        <dbReference type="Proteomes" id="UP000006230"/>
    </source>
</evidence>
<dbReference type="EMBL" id="AATQ01000003">
    <property type="protein sequence ID" value="EAU47898.1"/>
    <property type="molecule type" value="Genomic_DNA"/>
</dbReference>
<feature type="region of interest" description="Disordered" evidence="1">
    <location>
        <begin position="1"/>
        <end position="38"/>
    </location>
</feature>
<dbReference type="AlphaFoldDB" id="Q0FV33"/>
<gene>
    <name evidence="2" type="ORF">R2601_00625</name>
</gene>
<organism evidence="2 3">
    <name type="scientific">Salipiger bermudensis (strain DSM 26914 / JCM 13377 / KCTC 12554 / HTCC2601)</name>
    <name type="common">Pelagibaca bermudensis</name>
    <dbReference type="NCBI Taxonomy" id="314265"/>
    <lineage>
        <taxon>Bacteria</taxon>
        <taxon>Pseudomonadati</taxon>
        <taxon>Pseudomonadota</taxon>
        <taxon>Alphaproteobacteria</taxon>
        <taxon>Rhodobacterales</taxon>
        <taxon>Roseobacteraceae</taxon>
        <taxon>Salipiger</taxon>
    </lineage>
</organism>